<evidence type="ECO:0000256" key="4">
    <source>
        <dbReference type="ARBA" id="ARBA00021581"/>
    </source>
</evidence>
<protein>
    <recommendedName>
        <fullName evidence="4 14">Undecaprenyl-diphosphatase</fullName>
        <ecNumber evidence="3 14">3.6.1.27</ecNumber>
    </recommendedName>
    <alternativeName>
        <fullName evidence="12 14">Bacitracin resistance protein</fullName>
    </alternativeName>
    <alternativeName>
        <fullName evidence="11 14">Undecaprenyl pyrophosphate phosphatase</fullName>
    </alternativeName>
</protein>
<evidence type="ECO:0000256" key="2">
    <source>
        <dbReference type="ARBA" id="ARBA00010621"/>
    </source>
</evidence>
<comment type="similarity">
    <text evidence="2 14">Belongs to the UppP family.</text>
</comment>
<keyword evidence="5 14" id="KW-1003">Cell membrane</keyword>
<keyword evidence="14" id="KW-0961">Cell wall biogenesis/degradation</keyword>
<dbReference type="InterPro" id="IPR003824">
    <property type="entry name" value="UppP"/>
</dbReference>
<comment type="miscellaneous">
    <text evidence="14">Bacitracin is thought to be involved in the inhibition of peptidoglycan synthesis by sequestering undecaprenyl diphosphate, thereby reducing the pool of lipid carrier available.</text>
</comment>
<dbReference type="GO" id="GO:0071555">
    <property type="term" value="P:cell wall organization"/>
    <property type="evidence" value="ECO:0007669"/>
    <property type="project" value="UniProtKB-KW"/>
</dbReference>
<dbReference type="EMBL" id="VFSU01000012">
    <property type="protein sequence ID" value="TPE63348.1"/>
    <property type="molecule type" value="Genomic_DNA"/>
</dbReference>
<dbReference type="NCBIfam" id="TIGR00753">
    <property type="entry name" value="undec_PP_bacA"/>
    <property type="match status" value="1"/>
</dbReference>
<feature type="transmembrane region" description="Helical" evidence="14">
    <location>
        <begin position="112"/>
        <end position="130"/>
    </location>
</feature>
<keyword evidence="16" id="KW-1185">Reference proteome</keyword>
<evidence type="ECO:0000256" key="5">
    <source>
        <dbReference type="ARBA" id="ARBA00022475"/>
    </source>
</evidence>
<dbReference type="GO" id="GO:0046677">
    <property type="term" value="P:response to antibiotic"/>
    <property type="evidence" value="ECO:0007669"/>
    <property type="project" value="UniProtKB-UniRule"/>
</dbReference>
<keyword evidence="14" id="KW-0133">Cell shape</keyword>
<dbReference type="GO" id="GO:0008360">
    <property type="term" value="P:regulation of cell shape"/>
    <property type="evidence" value="ECO:0007669"/>
    <property type="project" value="UniProtKB-KW"/>
</dbReference>
<dbReference type="EC" id="3.6.1.27" evidence="3 14"/>
<dbReference type="GO" id="GO:0050380">
    <property type="term" value="F:undecaprenyl-diphosphatase activity"/>
    <property type="evidence" value="ECO:0007669"/>
    <property type="project" value="UniProtKB-UniRule"/>
</dbReference>
<dbReference type="GO" id="GO:0009252">
    <property type="term" value="P:peptidoglycan biosynthetic process"/>
    <property type="evidence" value="ECO:0007669"/>
    <property type="project" value="UniProtKB-KW"/>
</dbReference>
<dbReference type="HAMAP" id="MF_01006">
    <property type="entry name" value="Undec_diphosphatase"/>
    <property type="match status" value="1"/>
</dbReference>
<reference evidence="15 16" key="1">
    <citation type="submission" date="2019-06" db="EMBL/GenBank/DDBJ databases">
        <authorList>
            <person name="Lee I."/>
            <person name="Jang G.I."/>
            <person name="Hwang C.Y."/>
        </authorList>
    </citation>
    <scope>NUCLEOTIDE SEQUENCE [LARGE SCALE GENOMIC DNA]</scope>
    <source>
        <strain evidence="15 16">PAMC 28131</strain>
    </source>
</reference>
<keyword evidence="14" id="KW-0573">Peptidoglycan synthesis</keyword>
<dbReference type="PANTHER" id="PTHR30622:SF3">
    <property type="entry name" value="UNDECAPRENYL-DIPHOSPHATASE"/>
    <property type="match status" value="1"/>
</dbReference>
<dbReference type="Pfam" id="PF02673">
    <property type="entry name" value="BacA"/>
    <property type="match status" value="1"/>
</dbReference>
<feature type="transmembrane region" description="Helical" evidence="14">
    <location>
        <begin position="251"/>
        <end position="267"/>
    </location>
</feature>
<feature type="transmembrane region" description="Helical" evidence="14">
    <location>
        <begin position="151"/>
        <end position="176"/>
    </location>
</feature>
<dbReference type="AlphaFoldDB" id="A0A501XRQ2"/>
<dbReference type="NCBIfam" id="NF001390">
    <property type="entry name" value="PRK00281.1-4"/>
    <property type="match status" value="1"/>
</dbReference>
<evidence type="ECO:0000256" key="9">
    <source>
        <dbReference type="ARBA" id="ARBA00023136"/>
    </source>
</evidence>
<dbReference type="GO" id="GO:0005886">
    <property type="term" value="C:plasma membrane"/>
    <property type="evidence" value="ECO:0007669"/>
    <property type="project" value="UniProtKB-SubCell"/>
</dbReference>
<proteinExistence type="inferred from homology"/>
<feature type="transmembrane region" description="Helical" evidence="14">
    <location>
        <begin position="45"/>
        <end position="63"/>
    </location>
</feature>
<dbReference type="OrthoDB" id="9808289at2"/>
<dbReference type="PANTHER" id="PTHR30622">
    <property type="entry name" value="UNDECAPRENYL-DIPHOSPHATASE"/>
    <property type="match status" value="1"/>
</dbReference>
<comment type="function">
    <text evidence="14">Catalyzes the dephosphorylation of undecaprenyl diphosphate (UPP). Confers resistance to bacitracin.</text>
</comment>
<feature type="transmembrane region" description="Helical" evidence="14">
    <location>
        <begin position="84"/>
        <end position="106"/>
    </location>
</feature>
<keyword evidence="10 14" id="KW-0046">Antibiotic resistance</keyword>
<feature type="transmembrane region" description="Helical" evidence="14">
    <location>
        <begin position="188"/>
        <end position="206"/>
    </location>
</feature>
<dbReference type="NCBIfam" id="NF001389">
    <property type="entry name" value="PRK00281.1-2"/>
    <property type="match status" value="1"/>
</dbReference>
<comment type="caution">
    <text evidence="15">The sequence shown here is derived from an EMBL/GenBank/DDBJ whole genome shotgun (WGS) entry which is preliminary data.</text>
</comment>
<dbReference type="RefSeq" id="WP_140927192.1">
    <property type="nucleotide sequence ID" value="NZ_VFSU01000012.1"/>
</dbReference>
<keyword evidence="8 14" id="KW-1133">Transmembrane helix</keyword>
<evidence type="ECO:0000256" key="7">
    <source>
        <dbReference type="ARBA" id="ARBA00022801"/>
    </source>
</evidence>
<organism evidence="15 16">
    <name type="scientific">Sandaracinobacter neustonicus</name>
    <dbReference type="NCBI Taxonomy" id="1715348"/>
    <lineage>
        <taxon>Bacteria</taxon>
        <taxon>Pseudomonadati</taxon>
        <taxon>Pseudomonadota</taxon>
        <taxon>Alphaproteobacteria</taxon>
        <taxon>Sphingomonadales</taxon>
        <taxon>Sphingosinicellaceae</taxon>
        <taxon>Sandaracinobacter</taxon>
    </lineage>
</organism>
<evidence type="ECO:0000256" key="8">
    <source>
        <dbReference type="ARBA" id="ARBA00022989"/>
    </source>
</evidence>
<evidence type="ECO:0000256" key="14">
    <source>
        <dbReference type="HAMAP-Rule" id="MF_01006"/>
    </source>
</evidence>
<accession>A0A501XRQ2</accession>
<evidence type="ECO:0000256" key="11">
    <source>
        <dbReference type="ARBA" id="ARBA00032707"/>
    </source>
</evidence>
<gene>
    <name evidence="14" type="primary">uppP</name>
    <name evidence="15" type="ORF">FJQ54_04250</name>
</gene>
<keyword evidence="6 14" id="KW-0812">Transmembrane</keyword>
<evidence type="ECO:0000256" key="12">
    <source>
        <dbReference type="ARBA" id="ARBA00032932"/>
    </source>
</evidence>
<comment type="subcellular location">
    <subcellularLocation>
        <location evidence="1 14">Cell membrane</location>
        <topology evidence="1 14">Multi-pass membrane protein</topology>
    </subcellularLocation>
</comment>
<sequence>MDNIAILQAFLLGLLEGLTEFIPVSSTGHLILASELMGFTGDGSVAFKIAIQLGAILAVLVAYRERFLHIAQGALRQEPAAISFIRNILLGFLPAMVVGVFAYSAIRALLENPMVVAIALIVGGILILLIERLVKPRVEGTVEDMPWKTALGVGAVQCIAMIPGVSRSGATIMGGLLMGLDRKTAAEFSFFLAVPTMAAATVYSLYKERDLLSFDDLGLIAIGFVTAFISALMVVRWLVGFVGRHGFAPFAWYRIVLGGVSLIWLLSR</sequence>
<evidence type="ECO:0000256" key="10">
    <source>
        <dbReference type="ARBA" id="ARBA00023251"/>
    </source>
</evidence>
<name>A0A501XRQ2_9SPHN</name>
<feature type="transmembrane region" description="Helical" evidence="14">
    <location>
        <begin position="218"/>
        <end position="239"/>
    </location>
</feature>
<keyword evidence="7 14" id="KW-0378">Hydrolase</keyword>
<evidence type="ECO:0000256" key="13">
    <source>
        <dbReference type="ARBA" id="ARBA00047594"/>
    </source>
</evidence>
<keyword evidence="9 14" id="KW-0472">Membrane</keyword>
<evidence type="ECO:0000256" key="3">
    <source>
        <dbReference type="ARBA" id="ARBA00012374"/>
    </source>
</evidence>
<evidence type="ECO:0000313" key="15">
    <source>
        <dbReference type="EMBL" id="TPE63348.1"/>
    </source>
</evidence>
<evidence type="ECO:0000256" key="6">
    <source>
        <dbReference type="ARBA" id="ARBA00022692"/>
    </source>
</evidence>
<comment type="catalytic activity">
    <reaction evidence="13 14">
        <text>di-trans,octa-cis-undecaprenyl diphosphate + H2O = di-trans,octa-cis-undecaprenyl phosphate + phosphate + H(+)</text>
        <dbReference type="Rhea" id="RHEA:28094"/>
        <dbReference type="ChEBI" id="CHEBI:15377"/>
        <dbReference type="ChEBI" id="CHEBI:15378"/>
        <dbReference type="ChEBI" id="CHEBI:43474"/>
        <dbReference type="ChEBI" id="CHEBI:58405"/>
        <dbReference type="ChEBI" id="CHEBI:60392"/>
        <dbReference type="EC" id="3.6.1.27"/>
    </reaction>
</comment>
<dbReference type="Proteomes" id="UP000319897">
    <property type="component" value="Unassembled WGS sequence"/>
</dbReference>
<evidence type="ECO:0000313" key="16">
    <source>
        <dbReference type="Proteomes" id="UP000319897"/>
    </source>
</evidence>
<evidence type="ECO:0000256" key="1">
    <source>
        <dbReference type="ARBA" id="ARBA00004651"/>
    </source>
</evidence>